<dbReference type="AlphaFoldDB" id="A0A087BBM0"/>
<reference evidence="2 3" key="1">
    <citation type="submission" date="2014-03" db="EMBL/GenBank/DDBJ databases">
        <title>Genomics of Bifidobacteria.</title>
        <authorList>
            <person name="Ventura M."/>
            <person name="Milani C."/>
            <person name="Lugli G.A."/>
        </authorList>
    </citation>
    <scope>NUCLEOTIDE SEQUENCE [LARGE SCALE GENOMIC DNA]</scope>
    <source>
        <strain evidence="2 3">LMG 11591</strain>
    </source>
</reference>
<organism evidence="2 3">
    <name type="scientific">Bifidobacterium magnum</name>
    <dbReference type="NCBI Taxonomy" id="1692"/>
    <lineage>
        <taxon>Bacteria</taxon>
        <taxon>Bacillati</taxon>
        <taxon>Actinomycetota</taxon>
        <taxon>Actinomycetes</taxon>
        <taxon>Bifidobacteriales</taxon>
        <taxon>Bifidobacteriaceae</taxon>
        <taxon>Bifidobacterium</taxon>
    </lineage>
</organism>
<sequence length="284" mass="29977">MIELYCNGIALQDGDKRVWADLRWNTANSDMAYDMARVAERAQYLAGQAHTANGSPIDMAAIADQLAHGMLSWLHATRVRADVHMALSASEPFAQAGASVTAESENHVTTDSDAVSPAPNKPDPLAQKHEAIVGMESAATNAADLMRASIVMFDSIPGNQIIGISPLYHVAAAQGAGTSTAVLAIETTMSLADLIRALEAVSMTHEGIVHLSVVAFDNKSVPDAMQPGTWAQGNSERAAFLSPWMDMDPDATLDGNPVPFLLASAPDAMFAGLESDHWIIGGAQ</sequence>
<dbReference type="Proteomes" id="UP000029052">
    <property type="component" value="Unassembled WGS sequence"/>
</dbReference>
<protein>
    <submittedName>
        <fullName evidence="2">Uncharacterized protein</fullName>
    </submittedName>
</protein>
<name>A0A087BBM0_9BIFI</name>
<dbReference type="EMBL" id="JGZB01000004">
    <property type="protein sequence ID" value="KFI68420.1"/>
    <property type="molecule type" value="Genomic_DNA"/>
</dbReference>
<keyword evidence="3" id="KW-1185">Reference proteome</keyword>
<gene>
    <name evidence="2" type="ORF">BMAGN_0381</name>
</gene>
<evidence type="ECO:0000256" key="1">
    <source>
        <dbReference type="SAM" id="MobiDB-lite"/>
    </source>
</evidence>
<proteinExistence type="predicted"/>
<dbReference type="RefSeq" id="WP_022858998.1">
    <property type="nucleotide sequence ID" value="NZ_JGZB01000004.1"/>
</dbReference>
<feature type="region of interest" description="Disordered" evidence="1">
    <location>
        <begin position="98"/>
        <end position="120"/>
    </location>
</feature>
<evidence type="ECO:0000313" key="3">
    <source>
        <dbReference type="Proteomes" id="UP000029052"/>
    </source>
</evidence>
<evidence type="ECO:0000313" key="2">
    <source>
        <dbReference type="EMBL" id="KFI68420.1"/>
    </source>
</evidence>
<accession>A0A087BBM0</accession>
<dbReference type="eggNOG" id="COG0801">
    <property type="taxonomic scope" value="Bacteria"/>
</dbReference>
<comment type="caution">
    <text evidence="2">The sequence shown here is derived from an EMBL/GenBank/DDBJ whole genome shotgun (WGS) entry which is preliminary data.</text>
</comment>
<dbReference type="STRING" id="1692.BMAGN_0381"/>